<evidence type="ECO:0000259" key="1">
    <source>
        <dbReference type="PROSITE" id="PS51186"/>
    </source>
</evidence>
<feature type="domain" description="N-acetyltransferase" evidence="1">
    <location>
        <begin position="6"/>
        <end position="167"/>
    </location>
</feature>
<dbReference type="EMBL" id="CP079955">
    <property type="protein sequence ID" value="QYA33535.1"/>
    <property type="molecule type" value="Genomic_DNA"/>
</dbReference>
<keyword evidence="2" id="KW-0808">Transferase</keyword>
<dbReference type="PANTHER" id="PTHR43415">
    <property type="entry name" value="SPERMIDINE N(1)-ACETYLTRANSFERASE"/>
    <property type="match status" value="1"/>
</dbReference>
<dbReference type="PANTHER" id="PTHR43415:SF3">
    <property type="entry name" value="GNAT-FAMILY ACETYLTRANSFERASE"/>
    <property type="match status" value="1"/>
</dbReference>
<dbReference type="PROSITE" id="PS51186">
    <property type="entry name" value="GNAT"/>
    <property type="match status" value="1"/>
</dbReference>
<protein>
    <submittedName>
        <fullName evidence="2">GNAT family protein</fullName>
        <ecNumber evidence="2">2.-.-.-</ecNumber>
    </submittedName>
</protein>
<sequence length="170" mass="20112">MIEDNISIRGLRISDEKIILHWKENKFLRDQIGTLFPISELEHKKWFENKMFDSNTKSFMIDFNDKPIGMIGFNRLDLINSNAEIFMFIGNQENRGKGLGKTSLSLFTNFCKKTLNLKIIYLFVFEYNNHAINLYKRLNFNVTGKIPCSKYHDGEYFDTIIMTKFLDKEE</sequence>
<accession>A0AAT9P8Y3</accession>
<evidence type="ECO:0000313" key="2">
    <source>
        <dbReference type="EMBL" id="QYA33535.1"/>
    </source>
</evidence>
<dbReference type="CDD" id="cd04301">
    <property type="entry name" value="NAT_SF"/>
    <property type="match status" value="1"/>
</dbReference>
<name>A0AAT9P8Y3_9STAP</name>
<proteinExistence type="predicted"/>
<dbReference type="AlphaFoldDB" id="A0AAT9P8Y3"/>
<dbReference type="GO" id="GO:0016747">
    <property type="term" value="F:acyltransferase activity, transferring groups other than amino-acyl groups"/>
    <property type="evidence" value="ECO:0007669"/>
    <property type="project" value="InterPro"/>
</dbReference>
<reference evidence="2" key="1">
    <citation type="submission" date="2021-07" db="EMBL/GenBank/DDBJ databases">
        <title>Prevalence and characterization of methicillin-resistant Macrococcus spp. in food producing animals and meat in Switzerland in 2019.</title>
        <authorList>
            <person name="Keller J.E."/>
            <person name="Schwendener S."/>
            <person name="Neuenschwander J."/>
            <person name="Overesch G."/>
            <person name="Perreten V."/>
        </authorList>
    </citation>
    <scope>NUCLEOTIDE SEQUENCE</scope>
    <source>
        <strain evidence="2">19Msa1099</strain>
    </source>
</reference>
<dbReference type="InterPro" id="IPR000182">
    <property type="entry name" value="GNAT_dom"/>
</dbReference>
<gene>
    <name evidence="2" type="ORF">KYI10_03650</name>
</gene>
<dbReference type="EC" id="2.-.-.-" evidence="2"/>
<dbReference type="Pfam" id="PF00583">
    <property type="entry name" value="Acetyltransf_1"/>
    <property type="match status" value="1"/>
</dbReference>
<organism evidence="2">
    <name type="scientific">Macrococcus psychrotolerans</name>
    <dbReference type="NCBI Taxonomy" id="3039389"/>
    <lineage>
        <taxon>Bacteria</taxon>
        <taxon>Bacillati</taxon>
        <taxon>Bacillota</taxon>
        <taxon>Bacilli</taxon>
        <taxon>Bacillales</taxon>
        <taxon>Staphylococcaceae</taxon>
        <taxon>Macrococcus</taxon>
    </lineage>
</organism>